<dbReference type="Gene3D" id="3.30.2280.10">
    <property type="entry name" value="Hypothetical protein (hspc210)"/>
    <property type="match status" value="1"/>
</dbReference>
<dbReference type="Proteomes" id="UP000789508">
    <property type="component" value="Unassembled WGS sequence"/>
</dbReference>
<dbReference type="Pfam" id="PF05303">
    <property type="entry name" value="GSKIP_dom"/>
    <property type="match status" value="1"/>
</dbReference>
<accession>A0A9N8VLV7</accession>
<dbReference type="EMBL" id="CAJVPS010000106">
    <property type="protein sequence ID" value="CAG8452880.1"/>
    <property type="molecule type" value="Genomic_DNA"/>
</dbReference>
<dbReference type="OrthoDB" id="5804279at2759"/>
<proteinExistence type="predicted"/>
<evidence type="ECO:0000313" key="3">
    <source>
        <dbReference type="Proteomes" id="UP000789508"/>
    </source>
</evidence>
<reference evidence="2" key="1">
    <citation type="submission" date="2021-06" db="EMBL/GenBank/DDBJ databases">
        <authorList>
            <person name="Kallberg Y."/>
            <person name="Tangrot J."/>
            <person name="Rosling A."/>
        </authorList>
    </citation>
    <scope>NUCLEOTIDE SEQUENCE</scope>
    <source>
        <strain evidence="2">FL130A</strain>
    </source>
</reference>
<name>A0A9N8VLV7_9GLOM</name>
<organism evidence="2 3">
    <name type="scientific">Ambispora leptoticha</name>
    <dbReference type="NCBI Taxonomy" id="144679"/>
    <lineage>
        <taxon>Eukaryota</taxon>
        <taxon>Fungi</taxon>
        <taxon>Fungi incertae sedis</taxon>
        <taxon>Mucoromycota</taxon>
        <taxon>Glomeromycotina</taxon>
        <taxon>Glomeromycetes</taxon>
        <taxon>Archaeosporales</taxon>
        <taxon>Ambisporaceae</taxon>
        <taxon>Ambispora</taxon>
    </lineage>
</organism>
<dbReference type="InterPro" id="IPR007967">
    <property type="entry name" value="GSKIP_dom"/>
</dbReference>
<feature type="domain" description="GSKIP" evidence="1">
    <location>
        <begin position="19"/>
        <end position="133"/>
    </location>
</feature>
<comment type="caution">
    <text evidence="2">The sequence shown here is derived from an EMBL/GenBank/DDBJ whole genome shotgun (WGS) entry which is preliminary data.</text>
</comment>
<dbReference type="AlphaFoldDB" id="A0A9N8VLV7"/>
<dbReference type="InterPro" id="IPR023231">
    <property type="entry name" value="GSKIP_dom_sf"/>
</dbReference>
<evidence type="ECO:0000313" key="2">
    <source>
        <dbReference type="EMBL" id="CAG8452880.1"/>
    </source>
</evidence>
<keyword evidence="3" id="KW-1185">Reference proteome</keyword>
<gene>
    <name evidence="2" type="ORF">ALEPTO_LOCUS1112</name>
</gene>
<dbReference type="SUPFAM" id="SSF103107">
    <property type="entry name" value="Hypothetical protein c14orf129, hspc210"/>
    <property type="match status" value="1"/>
</dbReference>
<evidence type="ECO:0000259" key="1">
    <source>
        <dbReference type="Pfam" id="PF05303"/>
    </source>
</evidence>
<sequence>MSTKTFIVDDENDEIFIANELSNILKEFQYGIKPNSIQILSTSKTKNATTHDTYGAVFKLTLLEDIELKIGVSKAGFTIIQATREENNEKSANDDLERILPIINQPFETMNALLFRASPRFGKSFHDALLSKLGNDL</sequence>
<protein>
    <submittedName>
        <fullName evidence="2">13368_t:CDS:1</fullName>
    </submittedName>
</protein>